<proteinExistence type="predicted"/>
<dbReference type="AlphaFoldDB" id="A0A0E9TD11"/>
<name>A0A0E9TD11_ANGAN</name>
<organism evidence="1">
    <name type="scientific">Anguilla anguilla</name>
    <name type="common">European freshwater eel</name>
    <name type="synonym">Muraena anguilla</name>
    <dbReference type="NCBI Taxonomy" id="7936"/>
    <lineage>
        <taxon>Eukaryota</taxon>
        <taxon>Metazoa</taxon>
        <taxon>Chordata</taxon>
        <taxon>Craniata</taxon>
        <taxon>Vertebrata</taxon>
        <taxon>Euteleostomi</taxon>
        <taxon>Actinopterygii</taxon>
        <taxon>Neopterygii</taxon>
        <taxon>Teleostei</taxon>
        <taxon>Anguilliformes</taxon>
        <taxon>Anguillidae</taxon>
        <taxon>Anguilla</taxon>
    </lineage>
</organism>
<reference evidence="1" key="2">
    <citation type="journal article" date="2015" name="Fish Shellfish Immunol.">
        <title>Early steps in the European eel (Anguilla anguilla)-Vibrio vulnificus interaction in the gills: Role of the RtxA13 toxin.</title>
        <authorList>
            <person name="Callol A."/>
            <person name="Pajuelo D."/>
            <person name="Ebbesson L."/>
            <person name="Teles M."/>
            <person name="MacKenzie S."/>
            <person name="Amaro C."/>
        </authorList>
    </citation>
    <scope>NUCLEOTIDE SEQUENCE</scope>
</reference>
<reference evidence="1" key="1">
    <citation type="submission" date="2014-11" db="EMBL/GenBank/DDBJ databases">
        <authorList>
            <person name="Amaro Gonzalez C."/>
        </authorList>
    </citation>
    <scope>NUCLEOTIDE SEQUENCE</scope>
</reference>
<accession>A0A0E9TD11</accession>
<dbReference type="EMBL" id="GBXM01057812">
    <property type="protein sequence ID" value="JAH50765.1"/>
    <property type="molecule type" value="Transcribed_RNA"/>
</dbReference>
<protein>
    <submittedName>
        <fullName evidence="1">Uncharacterized protein</fullName>
    </submittedName>
</protein>
<evidence type="ECO:0000313" key="1">
    <source>
        <dbReference type="EMBL" id="JAH50765.1"/>
    </source>
</evidence>
<sequence length="39" mass="4595">MLDSNYRNKRKNNSFKVKYTQLKQLTATLSLSLLSKKPH</sequence>